<feature type="region of interest" description="Disordered" evidence="1">
    <location>
        <begin position="29"/>
        <end position="56"/>
    </location>
</feature>
<evidence type="ECO:0000313" key="2">
    <source>
        <dbReference type="EMBL" id="PON96779.1"/>
    </source>
</evidence>
<reference evidence="3" key="1">
    <citation type="submission" date="2016-06" db="EMBL/GenBank/DDBJ databases">
        <title>Parallel loss of symbiosis genes in relatives of nitrogen-fixing non-legume Parasponia.</title>
        <authorList>
            <person name="Van Velzen R."/>
            <person name="Holmer R."/>
            <person name="Bu F."/>
            <person name="Rutten L."/>
            <person name="Van Zeijl A."/>
            <person name="Liu W."/>
            <person name="Santuari L."/>
            <person name="Cao Q."/>
            <person name="Sharma T."/>
            <person name="Shen D."/>
            <person name="Roswanjaya Y."/>
            <person name="Wardhani T."/>
            <person name="Kalhor M.S."/>
            <person name="Jansen J."/>
            <person name="Van den Hoogen J."/>
            <person name="Gungor B."/>
            <person name="Hartog M."/>
            <person name="Hontelez J."/>
            <person name="Verver J."/>
            <person name="Yang W.-C."/>
            <person name="Schijlen E."/>
            <person name="Repin R."/>
            <person name="Schilthuizen M."/>
            <person name="Schranz E."/>
            <person name="Heidstra R."/>
            <person name="Miyata K."/>
            <person name="Fedorova E."/>
            <person name="Kohlen W."/>
            <person name="Bisseling T."/>
            <person name="Smit S."/>
            <person name="Geurts R."/>
        </authorList>
    </citation>
    <scope>NUCLEOTIDE SEQUENCE [LARGE SCALE GENOMIC DNA]</scope>
    <source>
        <strain evidence="3">cv. RG33-2</strain>
    </source>
</reference>
<organism evidence="2 3">
    <name type="scientific">Trema orientale</name>
    <name type="common">Charcoal tree</name>
    <name type="synonym">Celtis orientalis</name>
    <dbReference type="NCBI Taxonomy" id="63057"/>
    <lineage>
        <taxon>Eukaryota</taxon>
        <taxon>Viridiplantae</taxon>
        <taxon>Streptophyta</taxon>
        <taxon>Embryophyta</taxon>
        <taxon>Tracheophyta</taxon>
        <taxon>Spermatophyta</taxon>
        <taxon>Magnoliopsida</taxon>
        <taxon>eudicotyledons</taxon>
        <taxon>Gunneridae</taxon>
        <taxon>Pentapetalae</taxon>
        <taxon>rosids</taxon>
        <taxon>fabids</taxon>
        <taxon>Rosales</taxon>
        <taxon>Cannabaceae</taxon>
        <taxon>Trema</taxon>
    </lineage>
</organism>
<dbReference type="AlphaFoldDB" id="A0A2P5FG60"/>
<gene>
    <name evidence="2" type="ORF">TorRG33x02_074830</name>
</gene>
<keyword evidence="3" id="KW-1185">Reference proteome</keyword>
<sequence>MIRTKSGQNVKRIALGSYMPQHLRKIIQHSKPKKLRTKSVDEVQPTATKLPRGHHGKITCSQCREVMPNNSHNVATPSKQPEPHIGHDIPHHTRDFDGQPVAKFQSHMQPTWILSWWPIMSEDLANMGEDFLVSQIINPTPTEPTKDKPQTEKTLGLKTKQHANHASTSSTLKRFISFRPSRAPIRDDWKA</sequence>
<proteinExistence type="predicted"/>
<comment type="caution">
    <text evidence="2">The sequence shown here is derived from an EMBL/GenBank/DDBJ whole genome shotgun (WGS) entry which is preliminary data.</text>
</comment>
<accession>A0A2P5FG60</accession>
<dbReference type="Proteomes" id="UP000237000">
    <property type="component" value="Unassembled WGS sequence"/>
</dbReference>
<evidence type="ECO:0000256" key="1">
    <source>
        <dbReference type="SAM" id="MobiDB-lite"/>
    </source>
</evidence>
<name>A0A2P5FG60_TREOI</name>
<dbReference type="OrthoDB" id="10452610at2759"/>
<feature type="region of interest" description="Disordered" evidence="1">
    <location>
        <begin position="138"/>
        <end position="170"/>
    </location>
</feature>
<evidence type="ECO:0000313" key="3">
    <source>
        <dbReference type="Proteomes" id="UP000237000"/>
    </source>
</evidence>
<dbReference type="EMBL" id="JXTC01000036">
    <property type="protein sequence ID" value="PON96779.1"/>
    <property type="molecule type" value="Genomic_DNA"/>
</dbReference>
<protein>
    <submittedName>
        <fullName evidence="2">Uncharacterized protein</fullName>
    </submittedName>
</protein>
<dbReference type="InParanoid" id="A0A2P5FG60"/>